<dbReference type="Proteomes" id="UP001454036">
    <property type="component" value="Unassembled WGS sequence"/>
</dbReference>
<dbReference type="EMBL" id="BAABME010000619">
    <property type="protein sequence ID" value="GAA0144244.1"/>
    <property type="molecule type" value="Genomic_DNA"/>
</dbReference>
<evidence type="ECO:0000313" key="1">
    <source>
        <dbReference type="EMBL" id="GAA0144244.1"/>
    </source>
</evidence>
<organism evidence="1 2">
    <name type="scientific">Lithospermum erythrorhizon</name>
    <name type="common">Purple gromwell</name>
    <name type="synonym">Lithospermum officinale var. erythrorhizon</name>
    <dbReference type="NCBI Taxonomy" id="34254"/>
    <lineage>
        <taxon>Eukaryota</taxon>
        <taxon>Viridiplantae</taxon>
        <taxon>Streptophyta</taxon>
        <taxon>Embryophyta</taxon>
        <taxon>Tracheophyta</taxon>
        <taxon>Spermatophyta</taxon>
        <taxon>Magnoliopsida</taxon>
        <taxon>eudicotyledons</taxon>
        <taxon>Gunneridae</taxon>
        <taxon>Pentapetalae</taxon>
        <taxon>asterids</taxon>
        <taxon>lamiids</taxon>
        <taxon>Boraginales</taxon>
        <taxon>Boraginaceae</taxon>
        <taxon>Boraginoideae</taxon>
        <taxon>Lithospermeae</taxon>
        <taxon>Lithospermum</taxon>
    </lineage>
</organism>
<gene>
    <name evidence="1" type="ORF">LIER_04741</name>
</gene>
<dbReference type="PANTHER" id="PTHR35317">
    <property type="entry name" value="OS04G0629600 PROTEIN"/>
    <property type="match status" value="1"/>
</dbReference>
<name>A0AAV3NYA2_LITER</name>
<reference evidence="1 2" key="1">
    <citation type="submission" date="2024-01" db="EMBL/GenBank/DDBJ databases">
        <title>The complete chloroplast genome sequence of Lithospermum erythrorhizon: insights into the phylogenetic relationship among Boraginaceae species and the maternal lineages of purple gromwells.</title>
        <authorList>
            <person name="Okada T."/>
            <person name="Watanabe K."/>
        </authorList>
    </citation>
    <scope>NUCLEOTIDE SEQUENCE [LARGE SCALE GENOMIC DNA]</scope>
</reference>
<dbReference type="PANTHER" id="PTHR35317:SF11">
    <property type="entry name" value="CCHC-TYPE DOMAIN-CONTAINING PROTEIN"/>
    <property type="match status" value="1"/>
</dbReference>
<evidence type="ECO:0008006" key="3">
    <source>
        <dbReference type="Google" id="ProtNLM"/>
    </source>
</evidence>
<dbReference type="Pfam" id="PF14223">
    <property type="entry name" value="Retrotran_gag_2"/>
    <property type="match status" value="1"/>
</dbReference>
<evidence type="ECO:0000313" key="2">
    <source>
        <dbReference type="Proteomes" id="UP001454036"/>
    </source>
</evidence>
<proteinExistence type="predicted"/>
<keyword evidence="2" id="KW-1185">Reference proteome</keyword>
<protein>
    <recommendedName>
        <fullName evidence="3">DUF4219 domain-containing protein</fullName>
    </recommendedName>
</protein>
<accession>A0AAV3NYA2</accession>
<sequence>MNSETPYTSLAPPVFNGVNYQLWATRMEAHLKANDLWEVAEEDYKVPPLRDNCTMAQVRNYKEWKTKKSKAKETLFTAVSEEIFTRIMTIKSAFEI</sequence>
<comment type="caution">
    <text evidence="1">The sequence shown here is derived from an EMBL/GenBank/DDBJ whole genome shotgun (WGS) entry which is preliminary data.</text>
</comment>
<dbReference type="AlphaFoldDB" id="A0AAV3NYA2"/>